<dbReference type="AlphaFoldDB" id="A0A2X3GSC8"/>
<dbReference type="EMBL" id="UAWT01000033">
    <property type="protein sequence ID" value="SQC71062.1"/>
    <property type="molecule type" value="Genomic_DNA"/>
</dbReference>
<name>A0A2X3GSC8_9LIST</name>
<evidence type="ECO:0000313" key="1">
    <source>
        <dbReference type="EMBL" id="SQC71062.1"/>
    </source>
</evidence>
<sequence>MTIWRKLNTIIAENSLFVEENLNKITKFTYYIENEEVALIASFNRKNDSIEVKFLGVEDLKVNADSSDQYFYDIGIDTISDSQLENINYYVEDYESQSIRFYCREIEVMGSVE</sequence>
<protein>
    <submittedName>
        <fullName evidence="1">Uncharacterized protein</fullName>
    </submittedName>
</protein>
<dbReference type="RefSeq" id="WP_007476229.1">
    <property type="nucleotide sequence ID" value="NZ_UAWT01000033.1"/>
</dbReference>
<accession>A0A2X3GSC8</accession>
<dbReference type="Proteomes" id="UP000250257">
    <property type="component" value="Unassembled WGS sequence"/>
</dbReference>
<proteinExistence type="predicted"/>
<gene>
    <name evidence="1" type="ORF">NCTC13940_02319</name>
</gene>
<reference evidence="1 2" key="1">
    <citation type="submission" date="2018-06" db="EMBL/GenBank/DDBJ databases">
        <authorList>
            <consortium name="Pathogen Informatics"/>
            <person name="Doyle S."/>
        </authorList>
    </citation>
    <scope>NUCLEOTIDE SEQUENCE [LARGE SCALE GENOMIC DNA]</scope>
    <source>
        <strain evidence="1 2">NCTC13940</strain>
    </source>
</reference>
<evidence type="ECO:0000313" key="2">
    <source>
        <dbReference type="Proteomes" id="UP000250257"/>
    </source>
</evidence>
<organism evidence="1 2">
    <name type="scientific">Listeria fleischmannii subsp. fleischmannii</name>
    <dbReference type="NCBI Taxonomy" id="1671902"/>
    <lineage>
        <taxon>Bacteria</taxon>
        <taxon>Bacillati</taxon>
        <taxon>Bacillota</taxon>
        <taxon>Bacilli</taxon>
        <taxon>Bacillales</taxon>
        <taxon>Listeriaceae</taxon>
        <taxon>Listeria</taxon>
    </lineage>
</organism>